<dbReference type="WormBase" id="F52F12.9">
    <property type="protein sequence ID" value="CE46970"/>
    <property type="gene ID" value="WBGene00009942"/>
</dbReference>
<dbReference type="Bgee" id="WBGene00009942">
    <property type="expression patterns" value="Expressed in adult organism and 1 other cell type or tissue"/>
</dbReference>
<dbReference type="CDD" id="cd02440">
    <property type="entry name" value="AdoMet_MTases"/>
    <property type="match status" value="1"/>
</dbReference>
<dbReference type="KEGG" id="cel:CELE_F52F12.9"/>
<dbReference type="SMR" id="Q7YX18"/>
<dbReference type="AlphaFoldDB" id="Q7YX18"/>
<proteinExistence type="predicted"/>
<evidence type="ECO:0000313" key="3">
    <source>
        <dbReference type="WormBase" id="F52F12.9"/>
    </source>
</evidence>
<dbReference type="SUPFAM" id="SSF53335">
    <property type="entry name" value="S-adenosyl-L-methionine-dependent methyltransferases"/>
    <property type="match status" value="1"/>
</dbReference>
<keyword evidence="2" id="KW-1185">Reference proteome</keyword>
<evidence type="ECO:0000313" key="1">
    <source>
        <dbReference type="EMBL" id="CAE17820.4"/>
    </source>
</evidence>
<name>Q7YX18_CAEEL</name>
<evidence type="ECO:0000313" key="2">
    <source>
        <dbReference type="Proteomes" id="UP000001940"/>
    </source>
</evidence>
<dbReference type="AGR" id="WB:WBGene00009942"/>
<dbReference type="UCSC" id="F52F12.9">
    <property type="organism name" value="c. elegans"/>
</dbReference>
<reference evidence="1 2" key="1">
    <citation type="journal article" date="1998" name="Science">
        <title>Genome sequence of the nematode C. elegans: a platform for investigating biology.</title>
        <authorList>
            <consortium name="The C. elegans sequencing consortium"/>
            <person name="Sulson J.E."/>
            <person name="Waterston R."/>
        </authorList>
    </citation>
    <scope>NUCLEOTIDE SEQUENCE [LARGE SCALE GENOMIC DNA]</scope>
    <source>
        <strain evidence="1 2">Bristol N2</strain>
    </source>
</reference>
<dbReference type="PhylomeDB" id="Q7YX18"/>
<dbReference type="RefSeq" id="NP_001021486.2">
    <property type="nucleotide sequence ID" value="NM_001026315.2"/>
</dbReference>
<dbReference type="OrthoDB" id="2016285at2759"/>
<dbReference type="OMA" id="DNSTCLY"/>
<organism evidence="1 2">
    <name type="scientific">Caenorhabditis elegans</name>
    <dbReference type="NCBI Taxonomy" id="6239"/>
    <lineage>
        <taxon>Eukaryota</taxon>
        <taxon>Metazoa</taxon>
        <taxon>Ecdysozoa</taxon>
        <taxon>Nematoda</taxon>
        <taxon>Chromadorea</taxon>
        <taxon>Rhabditida</taxon>
        <taxon>Rhabditina</taxon>
        <taxon>Rhabditomorpha</taxon>
        <taxon>Rhabditoidea</taxon>
        <taxon>Rhabditidae</taxon>
        <taxon>Peloderinae</taxon>
        <taxon>Caenorhabditis</taxon>
    </lineage>
</organism>
<dbReference type="InterPro" id="IPR029063">
    <property type="entry name" value="SAM-dependent_MTases_sf"/>
</dbReference>
<dbReference type="InParanoid" id="Q7YX18"/>
<protein>
    <submittedName>
        <fullName evidence="1">Methyltranfer_dom domain-containing protein</fullName>
    </submittedName>
</protein>
<dbReference type="eggNOG" id="KOG2352">
    <property type="taxonomic scope" value="Eukaryota"/>
</dbReference>
<dbReference type="EMBL" id="BX284601">
    <property type="protein sequence ID" value="CAE17820.4"/>
    <property type="molecule type" value="Genomic_DNA"/>
</dbReference>
<dbReference type="Gene3D" id="3.40.50.150">
    <property type="entry name" value="Vaccinia Virus protein VP39"/>
    <property type="match status" value="1"/>
</dbReference>
<accession>Q7YX18</accession>
<dbReference type="PaxDb" id="6239-F52F12.9"/>
<dbReference type="Proteomes" id="UP000001940">
    <property type="component" value="Chromosome I"/>
</dbReference>
<gene>
    <name evidence="1" type="ORF">CELE_F52F12.9</name>
    <name evidence="1 3" type="ORF">F52F12.9</name>
</gene>
<dbReference type="HOGENOM" id="CLU_049662_0_0_1"/>
<dbReference type="CTD" id="3565818"/>
<dbReference type="GeneID" id="3565818"/>
<sequence>MMKFKRSKLYSMIKKIAIFSGIFFVIQATSNFCLQEKELTDEEFYDAVLMKHFENKNNKVIAAECPDPKDNSTCLYIIDRIGYFKDGTWFVARFLTPAPHLMKGFLSISRLAKPVFKTNRTANTAEWPVDVGYMDPLTPNAVEFTTLFSTGHFPLNHDITRDVTFLGVATGGLMSFMAEYFKNMKLTGVDIDPQSEYLAKKWFGYQNRKNDRIFIADGAEFIKQMAENGETSDAVLVDACHNTEPVDDIYCPVAPIRTPEFLDNLSKVIGTKGMTTFNVYIQKATIDNYERMRDDFSKHFHDCKLINSKHLLANMFLVCSNKGIYDNGVDVNKTKKFLRNMKIEQFLRNVI</sequence>